<accession>A0A7E4VA21</accession>
<dbReference type="AlphaFoldDB" id="A0A7E4VA21"/>
<dbReference type="SMART" id="SM00753">
    <property type="entry name" value="PAM"/>
    <property type="match status" value="1"/>
</dbReference>
<reference evidence="1" key="1">
    <citation type="journal article" date="2013" name="Genetics">
        <title>The draft genome and transcriptome of Panagrellus redivivus are shaped by the harsh demands of a free-living lifestyle.</title>
        <authorList>
            <person name="Srinivasan J."/>
            <person name="Dillman A.R."/>
            <person name="Macchietto M.G."/>
            <person name="Heikkinen L."/>
            <person name="Lakso M."/>
            <person name="Fracchia K.M."/>
            <person name="Antoshechkin I."/>
            <person name="Mortazavi A."/>
            <person name="Wong G."/>
            <person name="Sternberg P.W."/>
        </authorList>
    </citation>
    <scope>NUCLEOTIDE SEQUENCE [LARGE SCALE GENOMIC DNA]</scope>
    <source>
        <strain evidence="1">MT8872</strain>
    </source>
</reference>
<dbReference type="Gene3D" id="1.25.40.570">
    <property type="match status" value="1"/>
</dbReference>
<dbReference type="WBParaSite" id="Pan_g18356.t1">
    <property type="protein sequence ID" value="Pan_g18356.t1"/>
    <property type="gene ID" value="Pan_g18356"/>
</dbReference>
<evidence type="ECO:0000313" key="2">
    <source>
        <dbReference type="WBParaSite" id="Pan_g18356.t1"/>
    </source>
</evidence>
<evidence type="ECO:0000313" key="1">
    <source>
        <dbReference type="Proteomes" id="UP000492821"/>
    </source>
</evidence>
<protein>
    <submittedName>
        <fullName evidence="2">PCI domain-containing protein</fullName>
    </submittedName>
</protein>
<keyword evidence="1" id="KW-1185">Reference proteome</keyword>
<reference evidence="2" key="2">
    <citation type="submission" date="2020-10" db="UniProtKB">
        <authorList>
            <consortium name="WormBaseParasite"/>
        </authorList>
    </citation>
    <scope>IDENTIFICATION</scope>
</reference>
<name>A0A7E4VA21_PANRE</name>
<proteinExistence type="predicted"/>
<sequence>MVSVTHEATAVQVQARGAMQLEDLQDFVHHAYRYFEVGNDANTAREVLAQVLVKVTQAMQQANTVSVRGFRKYVYLPLEMSDVDDSNNMIMARNTHAVVKYVHDNLVDFEIDNAKAQYFVAKRYKDSGELLDALAALKAVLDLPAVDEVYTFKVHKQLVKVLLSLEDYPKVLEQYQQLLRLVTPETENFVDEWLSSILDRVSTLTDFSIRREFYAMTMKNEATNAAMGLKTTIQLARLHLEEKKFDELRDLLVELKDMCFTATGDVIDNKERYLLDIYTIQVQMYTVQDNRAGFDDVYPKTMTIHKDKRDPWVVGALQECCGKVALRDGVLDDAYDGYYSAFNIYDKESPRRVACLEYIVLVRMLQGSKLDPFNLPMVADMDVDNLKRLWNAYSSGNLEQFRVILNDQNNVALQDPSIHEHVDLLLKKVCGEQ</sequence>
<dbReference type="PANTHER" id="PTHR10678">
    <property type="entry name" value="26S PROTEASOME NON-ATPASE REGULATORY SUBUNIT 11/COP9 SIGNALOSOME COMPLEX SUBUNIT 2"/>
    <property type="match status" value="1"/>
</dbReference>
<organism evidence="1 2">
    <name type="scientific">Panagrellus redivivus</name>
    <name type="common">Microworm</name>
    <dbReference type="NCBI Taxonomy" id="6233"/>
    <lineage>
        <taxon>Eukaryota</taxon>
        <taxon>Metazoa</taxon>
        <taxon>Ecdysozoa</taxon>
        <taxon>Nematoda</taxon>
        <taxon>Chromadorea</taxon>
        <taxon>Rhabditida</taxon>
        <taxon>Tylenchina</taxon>
        <taxon>Panagrolaimomorpha</taxon>
        <taxon>Panagrolaimoidea</taxon>
        <taxon>Panagrolaimidae</taxon>
        <taxon>Panagrellus</taxon>
    </lineage>
</organism>
<dbReference type="Proteomes" id="UP000492821">
    <property type="component" value="Unassembled WGS sequence"/>
</dbReference>
<dbReference type="InterPro" id="IPR050871">
    <property type="entry name" value="26S_Proteasome/COP9_Components"/>
</dbReference>